<organism evidence="2 4">
    <name type="scientific">Nitrosomonas communis</name>
    <dbReference type="NCBI Taxonomy" id="44574"/>
    <lineage>
        <taxon>Bacteria</taxon>
        <taxon>Pseudomonadati</taxon>
        <taxon>Pseudomonadota</taxon>
        <taxon>Betaproteobacteria</taxon>
        <taxon>Nitrosomonadales</taxon>
        <taxon>Nitrosomonadaceae</taxon>
        <taxon>Nitrosomonas</taxon>
    </lineage>
</organism>
<evidence type="ECO:0000313" key="5">
    <source>
        <dbReference type="Proteomes" id="UP000324176"/>
    </source>
</evidence>
<proteinExistence type="predicted"/>
<dbReference type="InterPro" id="IPR041162">
    <property type="entry name" value="Bact_HORMA_1"/>
</dbReference>
<keyword evidence="4" id="KW-1185">Reference proteome</keyword>
<evidence type="ECO:0000259" key="1">
    <source>
        <dbReference type="Pfam" id="PF18138"/>
    </source>
</evidence>
<dbReference type="Pfam" id="PF18138">
    <property type="entry name" value="bacHORMA_1"/>
    <property type="match status" value="1"/>
</dbReference>
<reference evidence="3 5" key="3">
    <citation type="submission" date="2019-07" db="EMBL/GenBank/DDBJ databases">
        <title>Active sludge and wastewater microbial communities from Klosterneuburg, Austria.</title>
        <authorList>
            <person name="Wagner M."/>
        </authorList>
    </citation>
    <scope>NUCLEOTIDE SEQUENCE [LARGE SCALE GENOMIC DNA]</scope>
    <source>
        <strain evidence="3 5">Nm2</strain>
    </source>
</reference>
<reference evidence="4" key="1">
    <citation type="submission" date="2015-05" db="EMBL/GenBank/DDBJ databases">
        <title>Draft genome of Nitrosomonas communis strain Nm2.</title>
        <authorList>
            <person name="Kozlowski J.A."/>
            <person name="Kits K.D."/>
            <person name="Stein L.Y."/>
        </authorList>
    </citation>
    <scope>NUCLEOTIDE SEQUENCE [LARGE SCALE GENOMIC DNA]</scope>
    <source>
        <strain evidence="4">Nm2</strain>
    </source>
</reference>
<dbReference type="PATRIC" id="fig|44574.3.peg.2066"/>
<feature type="domain" description="Bacterial HORMA" evidence="1">
    <location>
        <begin position="1"/>
        <end position="162"/>
    </location>
</feature>
<dbReference type="EMBL" id="VNHT01000005">
    <property type="protein sequence ID" value="TYP92896.1"/>
    <property type="molecule type" value="Genomic_DNA"/>
</dbReference>
<gene>
    <name evidence="2" type="ORF">AAW31_08460</name>
    <name evidence="3" type="ORF">BCL69_100597</name>
</gene>
<dbReference type="OrthoDB" id="7472446at2"/>
<dbReference type="Proteomes" id="UP000034156">
    <property type="component" value="Chromosome"/>
</dbReference>
<evidence type="ECO:0000313" key="3">
    <source>
        <dbReference type="EMBL" id="TYP92896.1"/>
    </source>
</evidence>
<evidence type="ECO:0000313" key="2">
    <source>
        <dbReference type="EMBL" id="AKH37831.1"/>
    </source>
</evidence>
<dbReference type="Proteomes" id="UP000324176">
    <property type="component" value="Unassembled WGS sequence"/>
</dbReference>
<dbReference type="KEGG" id="nco:AAW31_08460"/>
<evidence type="ECO:0000313" key="4">
    <source>
        <dbReference type="Proteomes" id="UP000034156"/>
    </source>
</evidence>
<sequence length="163" mass="18128">MSYSNTATETYSVTDIETVMRKVTADIVMIAGSTGAISEEKARQWGHDIEVLAKNGYLKAVDLTLFSGNSEIKAVRYDINTESGALTTSRPGGVLWPRVNQPYLQIILMYTSEYNSEARSKLKPKLCIDWVPTSVDTSHSTLKSNSGRNYVSNAYGMQRKDFN</sequence>
<dbReference type="AlphaFoldDB" id="A0A0F7KEC4"/>
<accession>A0A0F7KEC4</accession>
<protein>
    <recommendedName>
        <fullName evidence="1">Bacterial HORMA domain-containing protein</fullName>
    </recommendedName>
</protein>
<name>A0A0F7KEC4_9PROT</name>
<reference evidence="2 4" key="2">
    <citation type="journal article" date="2016" name="Genome Announc.">
        <title>Genome Sequence of Nitrosomonas communis Strain Nm2, a Mesophilic Ammonia-Oxidizing Bacterium Isolated from Mediterranean Soil.</title>
        <authorList>
            <person name="Kozlowski J.A."/>
            <person name="Kits K.D."/>
            <person name="Stein L.Y."/>
        </authorList>
    </citation>
    <scope>NUCLEOTIDE SEQUENCE [LARGE SCALE GENOMIC DNA]</scope>
    <source>
        <strain evidence="2 4">Nm2</strain>
    </source>
</reference>
<dbReference type="EMBL" id="CP011451">
    <property type="protein sequence ID" value="AKH37831.1"/>
    <property type="molecule type" value="Genomic_DNA"/>
</dbReference>
<dbReference type="RefSeq" id="WP_046849901.1">
    <property type="nucleotide sequence ID" value="NZ_CP011451.1"/>
</dbReference>